<dbReference type="Pfam" id="PF05680">
    <property type="entry name" value="ATP-synt_E"/>
    <property type="match status" value="1"/>
</dbReference>
<keyword evidence="16" id="KW-0175">Coiled coil</keyword>
<dbReference type="GeneTree" id="ENSGT00390000005102"/>
<keyword evidence="19" id="KW-1185">Reference proteome</keyword>
<feature type="compositionally biased region" description="Gly residues" evidence="17">
    <location>
        <begin position="77"/>
        <end position="87"/>
    </location>
</feature>
<evidence type="ECO:0000256" key="14">
    <source>
        <dbReference type="ARBA" id="ARBA00064647"/>
    </source>
</evidence>
<keyword evidence="4" id="KW-0138">CF(0)</keyword>
<evidence type="ECO:0000256" key="4">
    <source>
        <dbReference type="ARBA" id="ARBA00022547"/>
    </source>
</evidence>
<comment type="similarity">
    <text evidence="2">Belongs to the ATPase e subunit family.</text>
</comment>
<organism evidence="18 19">
    <name type="scientific">Felis catus</name>
    <name type="common">Cat</name>
    <name type="synonym">Felis silvestris catus</name>
    <dbReference type="NCBI Taxonomy" id="9685"/>
    <lineage>
        <taxon>Eukaryota</taxon>
        <taxon>Metazoa</taxon>
        <taxon>Chordata</taxon>
        <taxon>Craniata</taxon>
        <taxon>Vertebrata</taxon>
        <taxon>Euteleostomi</taxon>
        <taxon>Mammalia</taxon>
        <taxon>Eutheria</taxon>
        <taxon>Laurasiatheria</taxon>
        <taxon>Carnivora</taxon>
        <taxon>Feliformia</taxon>
        <taxon>Felidae</taxon>
        <taxon>Felinae</taxon>
        <taxon>Felis</taxon>
    </lineage>
</organism>
<dbReference type="PANTHER" id="PTHR12427:SF1">
    <property type="entry name" value="ATP SYNTHASE SUBUNIT E, MITOCHONDRIAL"/>
    <property type="match status" value="1"/>
</dbReference>
<evidence type="ECO:0000256" key="5">
    <source>
        <dbReference type="ARBA" id="ARBA00022781"/>
    </source>
</evidence>
<evidence type="ECO:0000256" key="9">
    <source>
        <dbReference type="ARBA" id="ARBA00023128"/>
    </source>
</evidence>
<feature type="compositionally biased region" description="Polar residues" evidence="17">
    <location>
        <begin position="105"/>
        <end position="118"/>
    </location>
</feature>
<evidence type="ECO:0000256" key="7">
    <source>
        <dbReference type="ARBA" id="ARBA00022990"/>
    </source>
</evidence>
<evidence type="ECO:0000256" key="15">
    <source>
        <dbReference type="ARBA" id="ARBA00074682"/>
    </source>
</evidence>
<sequence>GHHNQRGLSAEGLATAPALPPPPPKCARSLGTRGPALRSHLVPRPGIPCPKPQTPFPAKAPSQSVLEADLGRPGTWTGLGGAAGDVAGGQRLTPRTKSPAPPSQNPLARQSRTRSWSRTARPVTSPPGAVARRSTSAHRGAQRCPCSSPTAHALALVRFYVSAALPALAASSSDCASGVKVTDKMVPPVQVSPLIKLGRYSALFLGVAYGAKRYSYLKPRAEEERRIAAEEKKKQDERKRIERELAEAQDDSILK</sequence>
<reference evidence="18" key="3">
    <citation type="submission" date="2025-09" db="UniProtKB">
        <authorList>
            <consortium name="Ensembl"/>
        </authorList>
    </citation>
    <scope>IDENTIFICATION</scope>
    <source>
        <strain evidence="18">breed Abyssinian</strain>
    </source>
</reference>
<evidence type="ECO:0000256" key="6">
    <source>
        <dbReference type="ARBA" id="ARBA00022792"/>
    </source>
</evidence>
<keyword evidence="7" id="KW-0007">Acetylation</keyword>
<keyword evidence="9" id="KW-0496">Mitochondrion</keyword>
<dbReference type="PANTHER" id="PTHR12427">
    <property type="entry name" value="ATP SYNTHASE E CHAIN, MITOCHONDRIAL"/>
    <property type="match status" value="1"/>
</dbReference>
<evidence type="ECO:0000256" key="10">
    <source>
        <dbReference type="ARBA" id="ARBA00023136"/>
    </source>
</evidence>
<keyword evidence="8" id="KW-0406">Ion transport</keyword>
<keyword evidence="5" id="KW-0375">Hydrogen ion transport</keyword>
<comment type="subunit">
    <text evidence="14">Component of the ATP synthase complex composed at least of ATP5F1A/subunit alpha, ATP5F1B/subunit beta, ATP5MC1/subunit c (homooctomer), MT-ATP6/subunit a, MT-ATP8/subunit 8, ATP5ME/subunit e, ATP5MF/subunit f, ATP5MG/subunit g, ATP5MK/subunit k, ATP5MJ/subunit j, ATP5F1C/subunit gamma, ATP5F1D/subunit delta, ATP5F1E/subunit epsilon, ATP5PF/subunit F6, ATP5PB/subunit b, ATP5PD/subunit d, ATP5PO/subunit OSCP. ATP synthase complex consists of a soluble F(1) head domain (subunits alpha(3) and beta(3)) - the catalytic core - and a membrane F(0) domain - the membrane proton channel (subunits c, a, 8, e, f, g, k and j). These two domains are linked by a central stalk (subunits gamma, delta, and epsilon) rotating inside the F1 region and a stationary peripheral stalk (subunits F6, b, d, and OSCP).</text>
</comment>
<accession>A0ABI7VV31</accession>
<keyword evidence="3" id="KW-0813">Transport</keyword>
<dbReference type="InterPro" id="IPR008386">
    <property type="entry name" value="ATP_synth_F0_esu_mt"/>
</dbReference>
<comment type="function">
    <text evidence="13">Subunit e, of the mitochondrial membrane ATP synthase complex (F(1)F(0) ATP synthase or Complex V) that produces ATP from ADP in the presence of a proton gradient across the membrane which is generated by electron transport complexes of the respiratory chain. ATP synthase complex consist of a soluble F(1) head domain - the catalytic core - and a membrane F(1) domain - the membrane proton channel. These two domains are linked by a central stalk rotating inside the F(1) region and a stationary peripheral stalk. During catalysis, ATP synthesis in the catalytic domain of F(1) is coupled via a rotary mechanism of the central stalk subunits to proton translocation. In vivo, can only synthesize ATP although its ATP hydrolase activity can be activated artificially in vitro. Part of the complex F(0) domain.</text>
</comment>
<evidence type="ECO:0000256" key="16">
    <source>
        <dbReference type="SAM" id="Coils"/>
    </source>
</evidence>
<name>A0ABI7VV31_FELCA</name>
<feature type="compositionally biased region" description="Pro residues" evidence="17">
    <location>
        <begin position="45"/>
        <end position="55"/>
    </location>
</feature>
<dbReference type="Ensembl" id="ENSFCTT00005003193.1">
    <property type="protein sequence ID" value="ENSFCTP00005001803.1"/>
    <property type="gene ID" value="ENSFCTG00005001259.1"/>
</dbReference>
<feature type="coiled-coil region" evidence="16">
    <location>
        <begin position="220"/>
        <end position="251"/>
    </location>
</feature>
<evidence type="ECO:0000256" key="12">
    <source>
        <dbReference type="ARBA" id="ARBA00032202"/>
    </source>
</evidence>
<comment type="subcellular location">
    <subcellularLocation>
        <location evidence="1">Mitochondrion inner membrane</location>
    </subcellularLocation>
</comment>
<feature type="region of interest" description="Disordered" evidence="17">
    <location>
        <begin position="1"/>
        <end position="145"/>
    </location>
</feature>
<evidence type="ECO:0000256" key="13">
    <source>
        <dbReference type="ARBA" id="ARBA00057306"/>
    </source>
</evidence>
<reference evidence="18 19" key="1">
    <citation type="submission" date="2021-02" db="EMBL/GenBank/DDBJ databases">
        <title>Safari Cat Assemblies.</title>
        <authorList>
            <person name="Bredemeyer K.R."/>
            <person name="Murphy W.J."/>
        </authorList>
    </citation>
    <scope>NUCLEOTIDE SEQUENCE [LARGE SCALE GENOMIC DNA]</scope>
</reference>
<keyword evidence="11" id="KW-0066">ATP synthesis</keyword>
<keyword evidence="6" id="KW-0999">Mitochondrion inner membrane</keyword>
<evidence type="ECO:0000256" key="8">
    <source>
        <dbReference type="ARBA" id="ARBA00023065"/>
    </source>
</evidence>
<evidence type="ECO:0000256" key="3">
    <source>
        <dbReference type="ARBA" id="ARBA00022448"/>
    </source>
</evidence>
<evidence type="ECO:0000313" key="18">
    <source>
        <dbReference type="Ensembl" id="ENSFCTP00005001803.1"/>
    </source>
</evidence>
<protein>
    <recommendedName>
        <fullName evidence="15">ATP synthase F(0) complex subunit e, mitochondrial</fullName>
    </recommendedName>
    <alternativeName>
        <fullName evidence="12">ATP synthase membrane subunit e</fullName>
    </alternativeName>
</protein>
<evidence type="ECO:0000256" key="2">
    <source>
        <dbReference type="ARBA" id="ARBA00007333"/>
    </source>
</evidence>
<dbReference type="Proteomes" id="UP000823872">
    <property type="component" value="Chromosome B1"/>
</dbReference>
<reference evidence="18" key="2">
    <citation type="submission" date="2025-08" db="UniProtKB">
        <authorList>
            <consortium name="Ensembl"/>
        </authorList>
    </citation>
    <scope>IDENTIFICATION</scope>
    <source>
        <strain evidence="18">breed Abyssinian</strain>
    </source>
</reference>
<evidence type="ECO:0000256" key="1">
    <source>
        <dbReference type="ARBA" id="ARBA00004273"/>
    </source>
</evidence>
<proteinExistence type="inferred from homology"/>
<evidence type="ECO:0000256" key="17">
    <source>
        <dbReference type="SAM" id="MobiDB-lite"/>
    </source>
</evidence>
<evidence type="ECO:0000313" key="19">
    <source>
        <dbReference type="Proteomes" id="UP000823872"/>
    </source>
</evidence>
<keyword evidence="10" id="KW-0472">Membrane</keyword>
<evidence type="ECO:0000256" key="11">
    <source>
        <dbReference type="ARBA" id="ARBA00023310"/>
    </source>
</evidence>